<keyword evidence="1" id="KW-0614">Plasmid</keyword>
<keyword evidence="2" id="KW-1185">Reference proteome</keyword>
<proteinExistence type="predicted"/>
<protein>
    <submittedName>
        <fullName evidence="1">Uncharacterized protein</fullName>
    </submittedName>
</protein>
<evidence type="ECO:0000313" key="1">
    <source>
        <dbReference type="EMBL" id="QDL12550.1"/>
    </source>
</evidence>
<dbReference type="AlphaFoldDB" id="A0A856MQX4"/>
<name>A0A856MQX4_9CYAN</name>
<organism evidence="1 2">
    <name type="scientific">Brasilonema sennae CENA114</name>
    <dbReference type="NCBI Taxonomy" id="415709"/>
    <lineage>
        <taxon>Bacteria</taxon>
        <taxon>Bacillati</taxon>
        <taxon>Cyanobacteriota</taxon>
        <taxon>Cyanophyceae</taxon>
        <taxon>Nostocales</taxon>
        <taxon>Scytonemataceae</taxon>
        <taxon>Brasilonema</taxon>
        <taxon>Bromeliae group (in: Brasilonema)</taxon>
    </lineage>
</organism>
<reference evidence="1 2" key="1">
    <citation type="submission" date="2018-06" db="EMBL/GenBank/DDBJ databases">
        <title>Comparative genomics of Brasilonema spp. strains.</title>
        <authorList>
            <person name="Alvarenga D.O."/>
            <person name="Fiore M.F."/>
            <person name="Varani A.M."/>
        </authorList>
    </citation>
    <scope>NUCLEOTIDE SEQUENCE [LARGE SCALE GENOMIC DNA]</scope>
    <source>
        <strain evidence="1 2">CENA114</strain>
        <plasmid evidence="2">pboct1</plasmid>
    </source>
</reference>
<dbReference type="Proteomes" id="UP000503129">
    <property type="component" value="Plasmid pBOCT1"/>
</dbReference>
<accession>A0A856MQX4</accession>
<sequence length="243" mass="27655">MINMTEAMHYANIQEKMTQLGITDESVAKKAQEIGSVTPEEQKKAEEALWQESKIAHEEKIAQAQVNIESVEQSVEAINFRNFSFHQNQTITADLENQSFNSDQKDDDNNSKSELAVENREVIIAKNSDVQQVMIPKLLEILSNEGKQGNGSVVYQGEKYTVNIQIEESSNTLSLDRNSDSENQEALLASKNNDEPIYSIIVNNVTQEEFERFKLLVNHEQLYRNKQQAQQQTNTKSSDNELE</sequence>
<dbReference type="EMBL" id="CP030119">
    <property type="protein sequence ID" value="QDL12550.1"/>
    <property type="molecule type" value="Genomic_DNA"/>
</dbReference>
<dbReference type="KEGG" id="bsen:DP114_32780"/>
<evidence type="ECO:0000313" key="2">
    <source>
        <dbReference type="Proteomes" id="UP000503129"/>
    </source>
</evidence>
<geneLocation type="plasmid" evidence="2">
    <name>pboct1</name>
</geneLocation>
<gene>
    <name evidence="1" type="ORF">DP114_32780</name>
</gene>
<dbReference type="RefSeq" id="WP_169266209.1">
    <property type="nucleotide sequence ID" value="NZ_CAWOXK010000002.1"/>
</dbReference>